<keyword evidence="3" id="KW-1185">Reference proteome</keyword>
<protein>
    <submittedName>
        <fullName evidence="2">NAD(P)-binding protein</fullName>
    </submittedName>
</protein>
<dbReference type="InterPro" id="IPR036291">
    <property type="entry name" value="NAD(P)-bd_dom_sf"/>
</dbReference>
<sequence>MAPRTMEDLLRDHKTQRPLPVPATDLSGKTIIITGANVGLGFEAAKHFASMTPKRMILACRNEAKGNAALAEIGYVAAEVWHLDLCSFKSVVNFSDRIDKELDRLDILVLNAGLPNWGTYELTEDGYEAALQSNCLSNLLLSLRTAPLLIKTAEIYNTISRLVLVTSERMFFTRIDPAYLESPTNLYKAMSAPEVCTSELLLANRYADTKLIEMFYTRTLQACLGKAVPLVVTCPNPGFCISNLRSTLTGEYKDRIKKLEDEYAYSTEEGSRQLVFAAVGGDAEALKGKYTSMNEIREVSDYALSEEGRMMERRTWSDAIDILLQVDGKVGLIIEKSFKA</sequence>
<proteinExistence type="predicted"/>
<accession>A0A0D7BR68</accession>
<dbReference type="InterPro" id="IPR002347">
    <property type="entry name" value="SDR_fam"/>
</dbReference>
<dbReference type="EMBL" id="KN880438">
    <property type="protein sequence ID" value="KIY73038.1"/>
    <property type="molecule type" value="Genomic_DNA"/>
</dbReference>
<dbReference type="PANTHER" id="PTHR43157:SF31">
    <property type="entry name" value="PHOSPHATIDYLINOSITOL-GLYCAN BIOSYNTHESIS CLASS F PROTEIN"/>
    <property type="match status" value="1"/>
</dbReference>
<dbReference type="PRINTS" id="PR00081">
    <property type="entry name" value="GDHRDH"/>
</dbReference>
<evidence type="ECO:0000313" key="2">
    <source>
        <dbReference type="EMBL" id="KIY73038.1"/>
    </source>
</evidence>
<dbReference type="SUPFAM" id="SSF51735">
    <property type="entry name" value="NAD(P)-binding Rossmann-fold domains"/>
    <property type="match status" value="1"/>
</dbReference>
<dbReference type="Proteomes" id="UP000054007">
    <property type="component" value="Unassembled WGS sequence"/>
</dbReference>
<dbReference type="Pfam" id="PF00106">
    <property type="entry name" value="adh_short"/>
    <property type="match status" value="1"/>
</dbReference>
<dbReference type="OrthoDB" id="542013at2759"/>
<dbReference type="Gene3D" id="3.40.50.720">
    <property type="entry name" value="NAD(P)-binding Rossmann-like Domain"/>
    <property type="match status" value="1"/>
</dbReference>
<dbReference type="PANTHER" id="PTHR43157">
    <property type="entry name" value="PHOSPHATIDYLINOSITOL-GLYCAN BIOSYNTHESIS CLASS F PROTEIN-RELATED"/>
    <property type="match status" value="1"/>
</dbReference>
<organism evidence="2 3">
    <name type="scientific">Cylindrobasidium torrendii FP15055 ss-10</name>
    <dbReference type="NCBI Taxonomy" id="1314674"/>
    <lineage>
        <taxon>Eukaryota</taxon>
        <taxon>Fungi</taxon>
        <taxon>Dikarya</taxon>
        <taxon>Basidiomycota</taxon>
        <taxon>Agaricomycotina</taxon>
        <taxon>Agaricomycetes</taxon>
        <taxon>Agaricomycetidae</taxon>
        <taxon>Agaricales</taxon>
        <taxon>Marasmiineae</taxon>
        <taxon>Physalacriaceae</taxon>
        <taxon>Cylindrobasidium</taxon>
    </lineage>
</organism>
<evidence type="ECO:0000256" key="1">
    <source>
        <dbReference type="ARBA" id="ARBA00023002"/>
    </source>
</evidence>
<reference evidence="2 3" key="1">
    <citation type="journal article" date="2015" name="Fungal Genet. Biol.">
        <title>Evolution of novel wood decay mechanisms in Agaricales revealed by the genome sequences of Fistulina hepatica and Cylindrobasidium torrendii.</title>
        <authorList>
            <person name="Floudas D."/>
            <person name="Held B.W."/>
            <person name="Riley R."/>
            <person name="Nagy L.G."/>
            <person name="Koehler G."/>
            <person name="Ransdell A.S."/>
            <person name="Younus H."/>
            <person name="Chow J."/>
            <person name="Chiniquy J."/>
            <person name="Lipzen A."/>
            <person name="Tritt A."/>
            <person name="Sun H."/>
            <person name="Haridas S."/>
            <person name="LaButti K."/>
            <person name="Ohm R.A."/>
            <person name="Kues U."/>
            <person name="Blanchette R.A."/>
            <person name="Grigoriev I.V."/>
            <person name="Minto R.E."/>
            <person name="Hibbett D.S."/>
        </authorList>
    </citation>
    <scope>NUCLEOTIDE SEQUENCE [LARGE SCALE GENOMIC DNA]</scope>
    <source>
        <strain evidence="2 3">FP15055 ss-10</strain>
    </source>
</reference>
<dbReference type="GO" id="GO:0016491">
    <property type="term" value="F:oxidoreductase activity"/>
    <property type="evidence" value="ECO:0007669"/>
    <property type="project" value="UniProtKB-KW"/>
</dbReference>
<keyword evidence="1" id="KW-0560">Oxidoreductase</keyword>
<name>A0A0D7BR68_9AGAR</name>
<dbReference type="AlphaFoldDB" id="A0A0D7BR68"/>
<dbReference type="STRING" id="1314674.A0A0D7BR68"/>
<gene>
    <name evidence="2" type="ORF">CYLTODRAFT_417295</name>
</gene>
<evidence type="ECO:0000313" key="3">
    <source>
        <dbReference type="Proteomes" id="UP000054007"/>
    </source>
</evidence>